<accession>A0A9Q0RZL9</accession>
<dbReference type="AlphaFoldDB" id="A0A9Q0RZL9"/>
<feature type="compositionally biased region" description="Polar residues" evidence="1">
    <location>
        <begin position="1"/>
        <end position="11"/>
    </location>
</feature>
<evidence type="ECO:0000313" key="3">
    <source>
        <dbReference type="Proteomes" id="UP001151699"/>
    </source>
</evidence>
<proteinExistence type="predicted"/>
<sequence length="89" mass="10137">MLRNLSFQNQRFKIEDEKPTQQKESTEVSTAVRKSEPPSKKVETKAIRGYSFIGTIQSNYNGADIPECQVYHESHIAATPMLFTTTKDN</sequence>
<evidence type="ECO:0000313" key="2">
    <source>
        <dbReference type="EMBL" id="KAJ6639990.1"/>
    </source>
</evidence>
<name>A0A9Q0RZL9_9DIPT</name>
<feature type="region of interest" description="Disordered" evidence="1">
    <location>
        <begin position="1"/>
        <end position="41"/>
    </location>
</feature>
<keyword evidence="3" id="KW-1185">Reference proteome</keyword>
<evidence type="ECO:0000256" key="1">
    <source>
        <dbReference type="SAM" id="MobiDB-lite"/>
    </source>
</evidence>
<organism evidence="2 3">
    <name type="scientific">Pseudolycoriella hygida</name>
    <dbReference type="NCBI Taxonomy" id="35572"/>
    <lineage>
        <taxon>Eukaryota</taxon>
        <taxon>Metazoa</taxon>
        <taxon>Ecdysozoa</taxon>
        <taxon>Arthropoda</taxon>
        <taxon>Hexapoda</taxon>
        <taxon>Insecta</taxon>
        <taxon>Pterygota</taxon>
        <taxon>Neoptera</taxon>
        <taxon>Endopterygota</taxon>
        <taxon>Diptera</taxon>
        <taxon>Nematocera</taxon>
        <taxon>Sciaroidea</taxon>
        <taxon>Sciaridae</taxon>
        <taxon>Pseudolycoriella</taxon>
    </lineage>
</organism>
<comment type="caution">
    <text evidence="2">The sequence shown here is derived from an EMBL/GenBank/DDBJ whole genome shotgun (WGS) entry which is preliminary data.</text>
</comment>
<feature type="compositionally biased region" description="Basic and acidic residues" evidence="1">
    <location>
        <begin position="12"/>
        <end position="26"/>
    </location>
</feature>
<dbReference type="Proteomes" id="UP001151699">
    <property type="component" value="Chromosome X"/>
</dbReference>
<gene>
    <name evidence="2" type="ORF">Bhyg_12738</name>
</gene>
<reference evidence="2" key="1">
    <citation type="submission" date="2022-07" db="EMBL/GenBank/DDBJ databases">
        <authorList>
            <person name="Trinca V."/>
            <person name="Uliana J.V.C."/>
            <person name="Torres T.T."/>
            <person name="Ward R.J."/>
            <person name="Monesi N."/>
        </authorList>
    </citation>
    <scope>NUCLEOTIDE SEQUENCE</scope>
    <source>
        <strain evidence="2">HSMRA1968</strain>
        <tissue evidence="2">Whole embryos</tissue>
    </source>
</reference>
<protein>
    <submittedName>
        <fullName evidence="2">Uncharacterized protein</fullName>
    </submittedName>
</protein>
<dbReference type="EMBL" id="WJQU01000003">
    <property type="protein sequence ID" value="KAJ6639990.1"/>
    <property type="molecule type" value="Genomic_DNA"/>
</dbReference>